<protein>
    <recommendedName>
        <fullName evidence="4">Plant thionin family protein</fullName>
    </recommendedName>
</protein>
<proteinExistence type="predicted"/>
<feature type="signal peptide" evidence="1">
    <location>
        <begin position="1"/>
        <end position="25"/>
    </location>
</feature>
<dbReference type="PANTHER" id="PTHR31710">
    <property type="entry name" value="GB|AAF16529.1-RELATED"/>
    <property type="match status" value="1"/>
</dbReference>
<sequence length="94" mass="10650">MTTQTFKTSCIIFMIVAICTVMFSAQNCLSTNVEKCVKHYIPNQCMKIVKQADMSICEEACKKLCNKHVTSHEQYVVPTTDSGFMCTHIWNCVS</sequence>
<dbReference type="EMBL" id="CM010636">
    <property type="protein sequence ID" value="RID45903.1"/>
    <property type="molecule type" value="Genomic_DNA"/>
</dbReference>
<feature type="chain" id="PRO_5017481376" description="Plant thionin family protein" evidence="1">
    <location>
        <begin position="26"/>
        <end position="94"/>
    </location>
</feature>
<accession>A0A397Y7Q7</accession>
<evidence type="ECO:0000313" key="2">
    <source>
        <dbReference type="EMBL" id="RID45903.1"/>
    </source>
</evidence>
<reference evidence="2 3" key="1">
    <citation type="submission" date="2018-06" db="EMBL/GenBank/DDBJ databases">
        <title>WGS assembly of Brassica rapa FPsc.</title>
        <authorList>
            <person name="Bowman J."/>
            <person name="Kohchi T."/>
            <person name="Yamato K."/>
            <person name="Jenkins J."/>
            <person name="Shu S."/>
            <person name="Ishizaki K."/>
            <person name="Yamaoka S."/>
            <person name="Nishihama R."/>
            <person name="Nakamura Y."/>
            <person name="Berger F."/>
            <person name="Adam C."/>
            <person name="Aki S."/>
            <person name="Althoff F."/>
            <person name="Araki T."/>
            <person name="Arteaga-Vazquez M."/>
            <person name="Balasubrmanian S."/>
            <person name="Bauer D."/>
            <person name="Boehm C."/>
            <person name="Briginshaw L."/>
            <person name="Caballero-Perez J."/>
            <person name="Catarino B."/>
            <person name="Chen F."/>
            <person name="Chiyoda S."/>
            <person name="Chovatia M."/>
            <person name="Davies K."/>
            <person name="Delmans M."/>
            <person name="Demura T."/>
            <person name="Dierschke T."/>
            <person name="Dolan L."/>
            <person name="Dorantes-Acosta A."/>
            <person name="Eklund D."/>
            <person name="Florent S."/>
            <person name="Flores-Sandoval E."/>
            <person name="Fujiyama A."/>
            <person name="Fukuzawa H."/>
            <person name="Galik B."/>
            <person name="Grimanelli D."/>
            <person name="Grimwood J."/>
            <person name="Grossniklaus U."/>
            <person name="Hamada T."/>
            <person name="Haseloff J."/>
            <person name="Hetherington A."/>
            <person name="Higo A."/>
            <person name="Hirakawa Y."/>
            <person name="Hundley H."/>
            <person name="Ikeda Y."/>
            <person name="Inoue K."/>
            <person name="Inoue S."/>
            <person name="Ishida S."/>
            <person name="Jia Q."/>
            <person name="Kakita M."/>
            <person name="Kanazawa T."/>
            <person name="Kawai Y."/>
            <person name="Kawashima T."/>
            <person name="Kennedy M."/>
            <person name="Kinose K."/>
            <person name="Kinoshita T."/>
            <person name="Kohara Y."/>
            <person name="Koide E."/>
            <person name="Komatsu K."/>
            <person name="Kopischke S."/>
            <person name="Kubo M."/>
            <person name="Kyozuka J."/>
            <person name="Lagercrantz U."/>
            <person name="Lin S."/>
            <person name="Lindquist E."/>
            <person name="Lipzen A."/>
            <person name="Lu C."/>
            <person name="Luna E."/>
            <person name="Martienssen R."/>
            <person name="Minamino N."/>
            <person name="Mizutani M."/>
            <person name="Mizutani M."/>
            <person name="Mochizuki N."/>
            <person name="Monte I."/>
            <person name="Mosher R."/>
            <person name="Nagasaki H."/>
            <person name="Nakagami H."/>
            <person name="Naramoto S."/>
            <person name="Nishitani K."/>
            <person name="Ohtani M."/>
            <person name="Okamoto T."/>
            <person name="Okumura M."/>
            <person name="Phillips J."/>
            <person name="Pollak B."/>
            <person name="Reinders A."/>
            <person name="Roevekamp M."/>
            <person name="Sano R."/>
            <person name="Sawa S."/>
            <person name="Schmid M."/>
            <person name="Shirakawa M."/>
            <person name="Solano R."/>
            <person name="Spunde A."/>
            <person name="Suetsugu N."/>
            <person name="Sugano S."/>
            <person name="Sugiyama A."/>
            <person name="Sun R."/>
            <person name="Suzuki Y."/>
            <person name="Takenaka M."/>
            <person name="Takezawa D."/>
            <person name="Tomogane H."/>
            <person name="Tsuzuki M."/>
            <person name="Ueda T."/>
            <person name="Umeda M."/>
            <person name="Ward J."/>
            <person name="Watanabe Y."/>
            <person name="Yazaki K."/>
            <person name="Yokoyama R."/>
            <person name="Yoshitake Y."/>
            <person name="Yotsui I."/>
            <person name="Zachgo S."/>
            <person name="Schmutz J."/>
        </authorList>
    </citation>
    <scope>NUCLEOTIDE SEQUENCE [LARGE SCALE GENOMIC DNA]</scope>
    <source>
        <strain evidence="3">cv. B-3</strain>
    </source>
</reference>
<evidence type="ECO:0000256" key="1">
    <source>
        <dbReference type="SAM" id="SignalP"/>
    </source>
</evidence>
<name>A0A397Y7Q7_BRACM</name>
<dbReference type="AlphaFoldDB" id="A0A397Y7Q7"/>
<evidence type="ECO:0008006" key="4">
    <source>
        <dbReference type="Google" id="ProtNLM"/>
    </source>
</evidence>
<dbReference type="Proteomes" id="UP000264353">
    <property type="component" value="Chromosome A9"/>
</dbReference>
<organism evidence="2 3">
    <name type="scientific">Brassica campestris</name>
    <name type="common">Field mustard</name>
    <dbReference type="NCBI Taxonomy" id="3711"/>
    <lineage>
        <taxon>Eukaryota</taxon>
        <taxon>Viridiplantae</taxon>
        <taxon>Streptophyta</taxon>
        <taxon>Embryophyta</taxon>
        <taxon>Tracheophyta</taxon>
        <taxon>Spermatophyta</taxon>
        <taxon>Magnoliopsida</taxon>
        <taxon>eudicotyledons</taxon>
        <taxon>Gunneridae</taxon>
        <taxon>Pentapetalae</taxon>
        <taxon>rosids</taxon>
        <taxon>malvids</taxon>
        <taxon>Brassicales</taxon>
        <taxon>Brassicaceae</taxon>
        <taxon>Brassiceae</taxon>
        <taxon>Brassica</taxon>
    </lineage>
</organism>
<keyword evidence="1" id="KW-0732">Signal</keyword>
<evidence type="ECO:0000313" key="3">
    <source>
        <dbReference type="Proteomes" id="UP000264353"/>
    </source>
</evidence>
<gene>
    <name evidence="2" type="ORF">BRARA_I02597</name>
</gene>